<comment type="caution">
    <text evidence="1">The sequence shown here is derived from an EMBL/GenBank/DDBJ whole genome shotgun (WGS) entry which is preliminary data.</text>
</comment>
<evidence type="ECO:0000313" key="1">
    <source>
        <dbReference type="EMBL" id="KAF1840094.1"/>
    </source>
</evidence>
<reference evidence="1" key="1">
    <citation type="submission" date="2020-01" db="EMBL/GenBank/DDBJ databases">
        <authorList>
            <consortium name="DOE Joint Genome Institute"/>
            <person name="Haridas S."/>
            <person name="Albert R."/>
            <person name="Binder M."/>
            <person name="Bloem J."/>
            <person name="Labutti K."/>
            <person name="Salamov A."/>
            <person name="Andreopoulos B."/>
            <person name="Baker S.E."/>
            <person name="Barry K."/>
            <person name="Bills G."/>
            <person name="Bluhm B.H."/>
            <person name="Cannon C."/>
            <person name="Castanera R."/>
            <person name="Culley D.E."/>
            <person name="Daum C."/>
            <person name="Ezra D."/>
            <person name="Gonzalez J.B."/>
            <person name="Henrissat B."/>
            <person name="Kuo A."/>
            <person name="Liang C."/>
            <person name="Lipzen A."/>
            <person name="Lutzoni F."/>
            <person name="Magnuson J."/>
            <person name="Mondo S."/>
            <person name="Nolan M."/>
            <person name="Ohm R."/>
            <person name="Pangilinan J."/>
            <person name="Park H.-J."/>
            <person name="Ramirez L."/>
            <person name="Alfaro M."/>
            <person name="Sun H."/>
            <person name="Tritt A."/>
            <person name="Yoshinaga Y."/>
            <person name="Zwiers L.-H."/>
            <person name="Turgeon B.G."/>
            <person name="Goodwin S.B."/>
            <person name="Spatafora J.W."/>
            <person name="Crous P.W."/>
            <person name="Grigoriev I.V."/>
        </authorList>
    </citation>
    <scope>NUCLEOTIDE SEQUENCE</scope>
    <source>
        <strain evidence="1">CBS 394.84</strain>
    </source>
</reference>
<dbReference type="GeneID" id="63855369"/>
<proteinExistence type="predicted"/>
<dbReference type="Proteomes" id="UP000800039">
    <property type="component" value="Unassembled WGS sequence"/>
</dbReference>
<sequence>MGGLWELVGVKVVPLLSDRSTSRRSRMHIHQRGVISVVLKGSVSQHAEPGTVIACSDSPRSGWDLLRTYKLSGWTQAVDQWSPLNIGNTASMKSSEVDKVFLLRLSGIVPRNLPPSSCCLAPSPTSPKNTFAASTLHKSLHPMPAHQEMLASSSTLTLDTFLTRRSRTIYHISQALPRNCFQPQLFKIDNFRGHRRV</sequence>
<organism evidence="1 2">
    <name type="scientific">Cucurbitaria berberidis CBS 394.84</name>
    <dbReference type="NCBI Taxonomy" id="1168544"/>
    <lineage>
        <taxon>Eukaryota</taxon>
        <taxon>Fungi</taxon>
        <taxon>Dikarya</taxon>
        <taxon>Ascomycota</taxon>
        <taxon>Pezizomycotina</taxon>
        <taxon>Dothideomycetes</taxon>
        <taxon>Pleosporomycetidae</taxon>
        <taxon>Pleosporales</taxon>
        <taxon>Pleosporineae</taxon>
        <taxon>Cucurbitariaceae</taxon>
        <taxon>Cucurbitaria</taxon>
    </lineage>
</organism>
<name>A0A9P4L3B2_9PLEO</name>
<accession>A0A9P4L3B2</accession>
<gene>
    <name evidence="1" type="ORF">K460DRAFT_421104</name>
</gene>
<protein>
    <submittedName>
        <fullName evidence="1">Uncharacterized protein</fullName>
    </submittedName>
</protein>
<keyword evidence="2" id="KW-1185">Reference proteome</keyword>
<dbReference type="EMBL" id="ML976620">
    <property type="protein sequence ID" value="KAF1840094.1"/>
    <property type="molecule type" value="Genomic_DNA"/>
</dbReference>
<evidence type="ECO:0000313" key="2">
    <source>
        <dbReference type="Proteomes" id="UP000800039"/>
    </source>
</evidence>
<dbReference type="AlphaFoldDB" id="A0A9P4L3B2"/>
<dbReference type="RefSeq" id="XP_040782657.1">
    <property type="nucleotide sequence ID" value="XM_040938119.1"/>
</dbReference>